<reference evidence="1" key="1">
    <citation type="submission" date="2016-08" db="EMBL/GenBank/DDBJ databases">
        <authorList>
            <person name="Seilhamer J.J."/>
        </authorList>
    </citation>
    <scope>NUCLEOTIDE SEQUENCE</scope>
    <source>
        <strain evidence="1">86</strain>
    </source>
</reference>
<protein>
    <submittedName>
        <fullName evidence="1">Uncharacterized protein</fullName>
    </submittedName>
</protein>
<gene>
    <name evidence="1" type="ORF">KL86PLE_110028</name>
</gene>
<dbReference type="EMBL" id="FMJD01000003">
    <property type="protein sequence ID" value="SCM73340.1"/>
    <property type="molecule type" value="Genomic_DNA"/>
</dbReference>
<proteinExistence type="predicted"/>
<accession>A0A212L740</accession>
<dbReference type="RefSeq" id="WP_288199452.1">
    <property type="nucleotide sequence ID" value="NZ_LT608334.1"/>
</dbReference>
<organism evidence="1">
    <name type="scientific">uncultured Pleomorphomonas sp</name>
    <dbReference type="NCBI Taxonomy" id="442121"/>
    <lineage>
        <taxon>Bacteria</taxon>
        <taxon>Pseudomonadati</taxon>
        <taxon>Pseudomonadota</taxon>
        <taxon>Alphaproteobacteria</taxon>
        <taxon>Hyphomicrobiales</taxon>
        <taxon>Pleomorphomonadaceae</taxon>
        <taxon>Pleomorphomonas</taxon>
        <taxon>environmental samples</taxon>
    </lineage>
</organism>
<evidence type="ECO:0000313" key="1">
    <source>
        <dbReference type="EMBL" id="SCM73340.1"/>
    </source>
</evidence>
<sequence length="201" mass="21213">MKRIGPYGDEDGEYVQGDARAGIKGSYLDARAVDHVQKEVQHVIEEAGLLPSSSDLTQLYQAIAEMIAAATPSLAAYLLKAGGTMTGLLTLSGAPTANLHAATKAYVDGLADGVGQTWQDVSASRVAGTVYQNTTGRAIKVLMVLANNTFFMVSADNATWLTLIDGDCDQDAGANPGEITIPPGYYYKATGILGPTWKELR</sequence>
<dbReference type="AlphaFoldDB" id="A0A212L740"/>
<name>A0A212L740_9HYPH</name>